<comment type="subcellular location">
    <subcellularLocation>
        <location evidence="2">Cytoplasm</location>
    </subcellularLocation>
    <subcellularLocation>
        <location evidence="1">Endosome</location>
    </subcellularLocation>
</comment>
<dbReference type="Pfam" id="PF03097">
    <property type="entry name" value="BRO1"/>
    <property type="match status" value="1"/>
</dbReference>
<organism evidence="8 9">
    <name type="scientific">Morus notabilis</name>
    <dbReference type="NCBI Taxonomy" id="981085"/>
    <lineage>
        <taxon>Eukaryota</taxon>
        <taxon>Viridiplantae</taxon>
        <taxon>Streptophyta</taxon>
        <taxon>Embryophyta</taxon>
        <taxon>Tracheophyta</taxon>
        <taxon>Spermatophyta</taxon>
        <taxon>Magnoliopsida</taxon>
        <taxon>eudicotyledons</taxon>
        <taxon>Gunneridae</taxon>
        <taxon>Pentapetalae</taxon>
        <taxon>rosids</taxon>
        <taxon>fabids</taxon>
        <taxon>Rosales</taxon>
        <taxon>Moraceae</taxon>
        <taxon>Moreae</taxon>
        <taxon>Morus</taxon>
    </lineage>
</organism>
<feature type="region of interest" description="Disordered" evidence="6">
    <location>
        <begin position="645"/>
        <end position="686"/>
    </location>
</feature>
<dbReference type="GO" id="GO:0043328">
    <property type="term" value="P:protein transport to vacuole involved in ubiquitin-dependent protein catabolic process via the multivesicular body sorting pathway"/>
    <property type="evidence" value="ECO:0007669"/>
    <property type="project" value="TreeGrafter"/>
</dbReference>
<evidence type="ECO:0000256" key="3">
    <source>
        <dbReference type="ARBA" id="ARBA00022490"/>
    </source>
</evidence>
<evidence type="ECO:0000256" key="4">
    <source>
        <dbReference type="ARBA" id="ARBA00022753"/>
    </source>
</evidence>
<feature type="compositionally biased region" description="Pro residues" evidence="6">
    <location>
        <begin position="1182"/>
        <end position="1215"/>
    </location>
</feature>
<proteinExistence type="predicted"/>
<gene>
    <name evidence="8" type="ORF">L484_025865</name>
</gene>
<feature type="compositionally biased region" description="Pro residues" evidence="6">
    <location>
        <begin position="1157"/>
        <end position="1173"/>
    </location>
</feature>
<dbReference type="Proteomes" id="UP000030645">
    <property type="component" value="Unassembled WGS sequence"/>
</dbReference>
<dbReference type="STRING" id="981085.W9RAS6"/>
<feature type="compositionally biased region" description="Pro residues" evidence="6">
    <location>
        <begin position="1251"/>
        <end position="1266"/>
    </location>
</feature>
<protein>
    <submittedName>
        <fullName evidence="8">ALG-2 interacting protein X</fullName>
    </submittedName>
</protein>
<dbReference type="SMART" id="SM01041">
    <property type="entry name" value="BRO1"/>
    <property type="match status" value="1"/>
</dbReference>
<evidence type="ECO:0000256" key="6">
    <source>
        <dbReference type="SAM" id="MobiDB-lite"/>
    </source>
</evidence>
<feature type="region of interest" description="Disordered" evidence="6">
    <location>
        <begin position="698"/>
        <end position="719"/>
    </location>
</feature>
<dbReference type="InterPro" id="IPR038499">
    <property type="entry name" value="BRO1_sf"/>
</dbReference>
<evidence type="ECO:0000259" key="7">
    <source>
        <dbReference type="PROSITE" id="PS51180"/>
    </source>
</evidence>
<dbReference type="AlphaFoldDB" id="W9RAS6"/>
<feature type="region of interest" description="Disordered" evidence="6">
    <location>
        <begin position="1134"/>
        <end position="1274"/>
    </location>
</feature>
<sequence>MAAPSSSSASSNVMLALYEKKTTQIDLYRPLRNFIAFNYSEREAQNLDDDLQTLKQLRSDVERHSDPSLPARRDLLQSYFKTLCLVETRFPISPDKDHINSITFVWHDAFKNKQKALQQNIHLEKAAVLFNLGAVYSQIGLSYDRSTVEGRRQASHAFIAAAGAFAFLRDNAATKASIGSSTTVDLSVECAGMLERLMLAQAQECVFENSIAKGSTPGVCAKISRQVGLYYEEALAALNAAPLNQHFDKGWVSHVQLKAALFFAEACYRYSLELHEKEEIAEEIARLKSGITALSEAKKSSKGAPAQLLEAITKLEATINRNLERAVKENDRVYLMRVPSPTSLPPLQSFSMVKPMAMNEVLDASKEKMFASLVPDSSAKALSRYTEMVDDIIRTQAEKLQQASELTRVRLKEMDLPESVLALEGNFSLPTDLKEDVEAVQVCGGPAGLEAELQQLKDLRRVNQEMLLQVEELLQKEAREDGQFRSQFGTRWTRPQSSTLTKNLQDRLNRFAANLKQATDSDARIERSVREHSALMSILDRRPIESALPTLARPIMSLDANEDAIVGALKQSLCICQGSIILVSEHRFWVIMAARKMDERCEVVEKEIQQVSVEKRIGEFRAEMNQNLADLRRLIEEQMKRLRASTKAKMPAEDSSSGAVGVREGGTSSGHEVGRRSKAGAEGIEQEGVVAEPKVFGLGDADRNREEPRKGGQIGRPSRKVILREEEPRNGGDDLDINLSDLRWNKQICASWGLEGLVPRREGPIGAGFGLGKVSEVANGNEGAFGFTRAEASDLLQEGVGILGFGEFDRNGEDPWWERPNGGRRRSEGGWLPREMVMGTGLRLVMERRPQDVAIEVGSRGYGVGRVNFCMFWVWAADGSGFSGTIFDLGGSVFNHEPRNFSKFGETKANPNENLKRSPHSYASCAHTKISDANFRKIRATSINVCATVAGNGEICVIRVGMGKVANAVIGRQLETLASERAGLEDMLKEMKRKDDILPKLMTSTGSYEDLFRKEISKYDHICEEIAQNIEAQEQLLLQIQAQNEDFSAIFNLEDYKASREKCYKQIQAAIAKFREIKDNINEGLKFYVTLQDAITNVKQQCSDFVMTRNMQCREMIEDVQRQMAGLSFQDNKTAGAYNNSYPPAGHQPPRSSSQPPTEPRPQAPPYYQPPEQPAVAGYAHPAPPYSSPPYGAPQQPPPQPPYHLAPPSGAPYPPQVQQQPPASHEYGQPAYPGWRGPYYNSHAQQSGSMPRPPYTVPSPYHPPPYQSGYYKQQ</sequence>
<dbReference type="Gene3D" id="1.20.140.50">
    <property type="entry name" value="alix/aip1 like domains"/>
    <property type="match status" value="2"/>
</dbReference>
<dbReference type="PROSITE" id="PS51180">
    <property type="entry name" value="BRO1"/>
    <property type="match status" value="1"/>
</dbReference>
<feature type="compositionally biased region" description="Basic and acidic residues" evidence="6">
    <location>
        <begin position="700"/>
        <end position="710"/>
    </location>
</feature>
<keyword evidence="9" id="KW-1185">Reference proteome</keyword>
<feature type="coiled-coil region" evidence="5">
    <location>
        <begin position="449"/>
        <end position="476"/>
    </location>
</feature>
<keyword evidence="4" id="KW-0967">Endosome</keyword>
<dbReference type="EMBL" id="KE344513">
    <property type="protein sequence ID" value="EXB65599.1"/>
    <property type="molecule type" value="Genomic_DNA"/>
</dbReference>
<keyword evidence="3" id="KW-0963">Cytoplasm</keyword>
<evidence type="ECO:0000256" key="1">
    <source>
        <dbReference type="ARBA" id="ARBA00004177"/>
    </source>
</evidence>
<dbReference type="InterPro" id="IPR004328">
    <property type="entry name" value="BRO1_dom"/>
</dbReference>
<keyword evidence="5" id="KW-0175">Coiled coil</keyword>
<name>W9RAS6_9ROSA</name>
<evidence type="ECO:0000256" key="5">
    <source>
        <dbReference type="SAM" id="Coils"/>
    </source>
</evidence>
<feature type="domain" description="BRO1" evidence="7">
    <location>
        <begin position="13"/>
        <end position="407"/>
    </location>
</feature>
<dbReference type="CDD" id="cd09246">
    <property type="entry name" value="BRO1_Alix_like_1"/>
    <property type="match status" value="1"/>
</dbReference>
<evidence type="ECO:0000313" key="9">
    <source>
        <dbReference type="Proteomes" id="UP000030645"/>
    </source>
</evidence>
<evidence type="ECO:0000256" key="2">
    <source>
        <dbReference type="ARBA" id="ARBA00004496"/>
    </source>
</evidence>
<dbReference type="PANTHER" id="PTHR23030">
    <property type="entry name" value="PCD6 INTERACTING PROTEIN-RELATED"/>
    <property type="match status" value="1"/>
</dbReference>
<reference evidence="9" key="1">
    <citation type="submission" date="2013-01" db="EMBL/GenBank/DDBJ databases">
        <title>Draft Genome Sequence of a Mulberry Tree, Morus notabilis C.K. Schneid.</title>
        <authorList>
            <person name="He N."/>
            <person name="Zhao S."/>
        </authorList>
    </citation>
    <scope>NUCLEOTIDE SEQUENCE</scope>
</reference>
<accession>W9RAS6</accession>
<dbReference type="Gene3D" id="1.25.40.280">
    <property type="entry name" value="alix/aip1 like domains"/>
    <property type="match status" value="1"/>
</dbReference>
<dbReference type="PANTHER" id="PTHR23030:SF30">
    <property type="entry name" value="TYROSINE-PROTEIN PHOSPHATASE NON-RECEPTOR TYPE 23"/>
    <property type="match status" value="1"/>
</dbReference>
<dbReference type="eggNOG" id="KOG2220">
    <property type="taxonomic scope" value="Eukaryota"/>
</dbReference>
<dbReference type="Pfam" id="PF13949">
    <property type="entry name" value="ALIX_LYPXL_bnd"/>
    <property type="match status" value="2"/>
</dbReference>
<evidence type="ECO:0000313" key="8">
    <source>
        <dbReference type="EMBL" id="EXB65599.1"/>
    </source>
</evidence>
<dbReference type="GO" id="GO:0005768">
    <property type="term" value="C:endosome"/>
    <property type="evidence" value="ECO:0007669"/>
    <property type="project" value="UniProtKB-SubCell"/>
</dbReference>
<dbReference type="InterPro" id="IPR025304">
    <property type="entry name" value="ALIX_V_dom"/>
</dbReference>